<keyword evidence="3" id="KW-1185">Reference proteome</keyword>
<protein>
    <submittedName>
        <fullName evidence="2">Uncharacterized protein</fullName>
    </submittedName>
</protein>
<dbReference type="InterPro" id="IPR013446">
    <property type="entry name" value="G1P_cyt_trans-like"/>
</dbReference>
<dbReference type="PANTHER" id="PTHR47183">
    <property type="entry name" value="GLUCOSE-1-PHOSPHATE CYTIDYLYLTRANSFERASE-RELATED"/>
    <property type="match status" value="1"/>
</dbReference>
<name>A0A0R3NBX5_9BRAD</name>
<dbReference type="InterPro" id="IPR029044">
    <property type="entry name" value="Nucleotide-diphossugar_trans"/>
</dbReference>
<dbReference type="GO" id="GO:0047343">
    <property type="term" value="F:glucose-1-phosphate cytidylyltransferase activity"/>
    <property type="evidence" value="ECO:0007669"/>
    <property type="project" value="InterPro"/>
</dbReference>
<evidence type="ECO:0000313" key="2">
    <source>
        <dbReference type="EMBL" id="KRR29633.1"/>
    </source>
</evidence>
<evidence type="ECO:0000313" key="3">
    <source>
        <dbReference type="Proteomes" id="UP000052023"/>
    </source>
</evidence>
<organism evidence="2 3">
    <name type="scientific">Bradyrhizobium retamae</name>
    <dbReference type="NCBI Taxonomy" id="1300035"/>
    <lineage>
        <taxon>Bacteria</taxon>
        <taxon>Pseudomonadati</taxon>
        <taxon>Pseudomonadota</taxon>
        <taxon>Alphaproteobacteria</taxon>
        <taxon>Hyphomicrobiales</taxon>
        <taxon>Nitrobacteraceae</taxon>
        <taxon>Bradyrhizobium</taxon>
    </lineage>
</organism>
<gene>
    <name evidence="2" type="ORF">CQ13_38355</name>
</gene>
<evidence type="ECO:0000256" key="1">
    <source>
        <dbReference type="SAM" id="MobiDB-lite"/>
    </source>
</evidence>
<reference evidence="2 3" key="1">
    <citation type="submission" date="2014-03" db="EMBL/GenBank/DDBJ databases">
        <title>Bradyrhizobium valentinum sp. nov., isolated from effective nodules of Lupinus mariae-josephae, a lupine endemic of basic-lime soils in Eastern Spain.</title>
        <authorList>
            <person name="Duran D."/>
            <person name="Rey L."/>
            <person name="Navarro A."/>
            <person name="Busquets A."/>
            <person name="Imperial J."/>
            <person name="Ruiz-Argueso T."/>
        </authorList>
    </citation>
    <scope>NUCLEOTIDE SEQUENCE [LARGE SCALE GENOMIC DNA]</scope>
    <source>
        <strain evidence="2 3">Ro19</strain>
    </source>
</reference>
<sequence length="148" mass="16779">MTRNYADHSTHDEDDWKVTVASTGEQTTTGGRIGIAESRYLGRAEHFAVTYGDGLTDANLQLPSRATGERKSVWYQLALAFRRARGLPRISEKPKQGPSWINGRYFFFRWVPHELAFQPSRPRAGERAPHRPCPGRRLARMASHRSAS</sequence>
<proteinExistence type="predicted"/>
<feature type="compositionally biased region" description="Basic residues" evidence="1">
    <location>
        <begin position="133"/>
        <end position="148"/>
    </location>
</feature>
<dbReference type="Gene3D" id="3.90.550.10">
    <property type="entry name" value="Spore Coat Polysaccharide Biosynthesis Protein SpsA, Chain A"/>
    <property type="match status" value="1"/>
</dbReference>
<dbReference type="EMBL" id="LLYA01000017">
    <property type="protein sequence ID" value="KRR29633.1"/>
    <property type="molecule type" value="Genomic_DNA"/>
</dbReference>
<dbReference type="Proteomes" id="UP000052023">
    <property type="component" value="Unassembled WGS sequence"/>
</dbReference>
<accession>A0A0R3NBX5</accession>
<feature type="region of interest" description="Disordered" evidence="1">
    <location>
        <begin position="120"/>
        <end position="148"/>
    </location>
</feature>
<comment type="caution">
    <text evidence="2">The sequence shown here is derived from an EMBL/GenBank/DDBJ whole genome shotgun (WGS) entry which is preliminary data.</text>
</comment>
<dbReference type="AlphaFoldDB" id="A0A0R3NBX5"/>
<dbReference type="SUPFAM" id="SSF53448">
    <property type="entry name" value="Nucleotide-diphospho-sugar transferases"/>
    <property type="match status" value="1"/>
</dbReference>
<dbReference type="PANTHER" id="PTHR47183:SF1">
    <property type="entry name" value="GLUCOSE-1-PHOSPHATE CYTIDYLYLTRANSFERASE"/>
    <property type="match status" value="1"/>
</dbReference>